<feature type="region of interest" description="Disordered" evidence="1">
    <location>
        <begin position="293"/>
        <end position="345"/>
    </location>
</feature>
<dbReference type="VEuPathDB" id="VectorBase:RSAN_036999"/>
<feature type="region of interest" description="Disordered" evidence="1">
    <location>
        <begin position="1"/>
        <end position="69"/>
    </location>
</feature>
<feature type="compositionally biased region" description="Basic and acidic residues" evidence="1">
    <location>
        <begin position="51"/>
        <end position="61"/>
    </location>
</feature>
<dbReference type="EMBL" id="JABSTV010001246">
    <property type="protein sequence ID" value="KAH7975878.1"/>
    <property type="molecule type" value="Genomic_DNA"/>
</dbReference>
<reference evidence="2" key="1">
    <citation type="journal article" date="2020" name="Cell">
        <title>Large-Scale Comparative Analyses of Tick Genomes Elucidate Their Genetic Diversity and Vector Capacities.</title>
        <authorList>
            <consortium name="Tick Genome and Microbiome Consortium (TIGMIC)"/>
            <person name="Jia N."/>
            <person name="Wang J."/>
            <person name="Shi W."/>
            <person name="Du L."/>
            <person name="Sun Y."/>
            <person name="Zhan W."/>
            <person name="Jiang J.F."/>
            <person name="Wang Q."/>
            <person name="Zhang B."/>
            <person name="Ji P."/>
            <person name="Bell-Sakyi L."/>
            <person name="Cui X.M."/>
            <person name="Yuan T.T."/>
            <person name="Jiang B.G."/>
            <person name="Yang W.F."/>
            <person name="Lam T.T."/>
            <person name="Chang Q.C."/>
            <person name="Ding S.J."/>
            <person name="Wang X.J."/>
            <person name="Zhu J.G."/>
            <person name="Ruan X.D."/>
            <person name="Zhao L."/>
            <person name="Wei J.T."/>
            <person name="Ye R.Z."/>
            <person name="Que T.C."/>
            <person name="Du C.H."/>
            <person name="Zhou Y.H."/>
            <person name="Cheng J.X."/>
            <person name="Dai P.F."/>
            <person name="Guo W.B."/>
            <person name="Han X.H."/>
            <person name="Huang E.J."/>
            <person name="Li L.F."/>
            <person name="Wei W."/>
            <person name="Gao Y.C."/>
            <person name="Liu J.Z."/>
            <person name="Shao H.Z."/>
            <person name="Wang X."/>
            <person name="Wang C.C."/>
            <person name="Yang T.C."/>
            <person name="Huo Q.B."/>
            <person name="Li W."/>
            <person name="Chen H.Y."/>
            <person name="Chen S.E."/>
            <person name="Zhou L.G."/>
            <person name="Ni X.B."/>
            <person name="Tian J.H."/>
            <person name="Sheng Y."/>
            <person name="Liu T."/>
            <person name="Pan Y.S."/>
            <person name="Xia L.Y."/>
            <person name="Li J."/>
            <person name="Zhao F."/>
            <person name="Cao W.C."/>
        </authorList>
    </citation>
    <scope>NUCLEOTIDE SEQUENCE</scope>
    <source>
        <strain evidence="2">Rsan-2018</strain>
    </source>
</reference>
<accession>A0A9D4QFM9</accession>
<proteinExistence type="predicted"/>
<feature type="region of interest" description="Disordered" evidence="1">
    <location>
        <begin position="205"/>
        <end position="228"/>
    </location>
</feature>
<name>A0A9D4QFM9_RHISA</name>
<keyword evidence="3" id="KW-1185">Reference proteome</keyword>
<evidence type="ECO:0000256" key="1">
    <source>
        <dbReference type="SAM" id="MobiDB-lite"/>
    </source>
</evidence>
<feature type="region of interest" description="Disordered" evidence="1">
    <location>
        <begin position="101"/>
        <end position="146"/>
    </location>
</feature>
<sequence>MGGNEDIKSDGPGGPQVNNGEDIAGATEDAPSKSARESLGKSKSMPALERPSPRDNTRISHSESNFAASLKLRSIVPEEREVRRFGEVKVVRTLSQLVGSEHSFVEEDGAEGEEETGGAPKETQVGDTLSSMDFPSTIGTDTKLDAELRQPLHSAETVGEGKTEEALAVTRLQGEATVAPTTFESSVGEPQVAKVLSDAQREKKRALADEGTVYTSFSDSSTPKPEADLAKLPFQSEGAEQGAVLLVAPGTSHAEVAKSIDEEAQKPLPFKTPEETTVGSEVEDTLVERAGLAKQAELKATTRLETIEPRGDWEGPANEIPAEETAGTKQPPKRRVSTQVSESQASEWRLVEHPKAYGGEQHQALVAAGRSFANDRGKAYEC</sequence>
<reference evidence="2" key="2">
    <citation type="submission" date="2021-09" db="EMBL/GenBank/DDBJ databases">
        <authorList>
            <person name="Jia N."/>
            <person name="Wang J."/>
            <person name="Shi W."/>
            <person name="Du L."/>
            <person name="Sun Y."/>
            <person name="Zhan W."/>
            <person name="Jiang J."/>
            <person name="Wang Q."/>
            <person name="Zhang B."/>
            <person name="Ji P."/>
            <person name="Sakyi L.B."/>
            <person name="Cui X."/>
            <person name="Yuan T."/>
            <person name="Jiang B."/>
            <person name="Yang W."/>
            <person name="Lam T.T.-Y."/>
            <person name="Chang Q."/>
            <person name="Ding S."/>
            <person name="Wang X."/>
            <person name="Zhu J."/>
            <person name="Ruan X."/>
            <person name="Zhao L."/>
            <person name="Wei J."/>
            <person name="Que T."/>
            <person name="Du C."/>
            <person name="Cheng J."/>
            <person name="Dai P."/>
            <person name="Han X."/>
            <person name="Huang E."/>
            <person name="Gao Y."/>
            <person name="Liu J."/>
            <person name="Shao H."/>
            <person name="Ye R."/>
            <person name="Li L."/>
            <person name="Wei W."/>
            <person name="Wang X."/>
            <person name="Wang C."/>
            <person name="Huo Q."/>
            <person name="Li W."/>
            <person name="Guo W."/>
            <person name="Chen H."/>
            <person name="Chen S."/>
            <person name="Zhou L."/>
            <person name="Zhou L."/>
            <person name="Ni X."/>
            <person name="Tian J."/>
            <person name="Zhou Y."/>
            <person name="Sheng Y."/>
            <person name="Liu T."/>
            <person name="Pan Y."/>
            <person name="Xia L."/>
            <person name="Li J."/>
            <person name="Zhao F."/>
            <person name="Cao W."/>
        </authorList>
    </citation>
    <scope>NUCLEOTIDE SEQUENCE</scope>
    <source>
        <strain evidence="2">Rsan-2018</strain>
        <tissue evidence="2">Larvae</tissue>
    </source>
</reference>
<feature type="compositionally biased region" description="Polar residues" evidence="1">
    <location>
        <begin position="213"/>
        <end position="223"/>
    </location>
</feature>
<feature type="compositionally biased region" description="Polar residues" evidence="1">
    <location>
        <begin position="125"/>
        <end position="140"/>
    </location>
</feature>
<feature type="region of interest" description="Disordered" evidence="1">
    <location>
        <begin position="260"/>
        <end position="281"/>
    </location>
</feature>
<feature type="compositionally biased region" description="Basic and acidic residues" evidence="1">
    <location>
        <begin position="296"/>
        <end position="313"/>
    </location>
</feature>
<protein>
    <submittedName>
        <fullName evidence="2">Uncharacterized protein</fullName>
    </submittedName>
</protein>
<dbReference type="Proteomes" id="UP000821837">
    <property type="component" value="Chromosome 10"/>
</dbReference>
<comment type="caution">
    <text evidence="2">The sequence shown here is derived from an EMBL/GenBank/DDBJ whole genome shotgun (WGS) entry which is preliminary data.</text>
</comment>
<feature type="compositionally biased region" description="Acidic residues" evidence="1">
    <location>
        <begin position="106"/>
        <end position="116"/>
    </location>
</feature>
<evidence type="ECO:0000313" key="3">
    <source>
        <dbReference type="Proteomes" id="UP000821837"/>
    </source>
</evidence>
<organism evidence="2 3">
    <name type="scientific">Rhipicephalus sanguineus</name>
    <name type="common">Brown dog tick</name>
    <name type="synonym">Ixodes sanguineus</name>
    <dbReference type="NCBI Taxonomy" id="34632"/>
    <lineage>
        <taxon>Eukaryota</taxon>
        <taxon>Metazoa</taxon>
        <taxon>Ecdysozoa</taxon>
        <taxon>Arthropoda</taxon>
        <taxon>Chelicerata</taxon>
        <taxon>Arachnida</taxon>
        <taxon>Acari</taxon>
        <taxon>Parasitiformes</taxon>
        <taxon>Ixodida</taxon>
        <taxon>Ixodoidea</taxon>
        <taxon>Ixodidae</taxon>
        <taxon>Rhipicephalinae</taxon>
        <taxon>Rhipicephalus</taxon>
        <taxon>Rhipicephalus</taxon>
    </lineage>
</organism>
<evidence type="ECO:0000313" key="2">
    <source>
        <dbReference type="EMBL" id="KAH7975878.1"/>
    </source>
</evidence>
<feature type="compositionally biased region" description="Basic and acidic residues" evidence="1">
    <location>
        <begin position="30"/>
        <end position="40"/>
    </location>
</feature>
<gene>
    <name evidence="2" type="ORF">HPB52_006610</name>
</gene>
<dbReference type="AlphaFoldDB" id="A0A9D4QFM9"/>